<name>A0A182U236_9DIPT</name>
<feature type="region of interest" description="Disordered" evidence="1">
    <location>
        <begin position="1"/>
        <end position="42"/>
    </location>
</feature>
<evidence type="ECO:0000313" key="2">
    <source>
        <dbReference type="EnsemblMetazoa" id="AMEC012498-PA"/>
    </source>
</evidence>
<evidence type="ECO:0000313" key="3">
    <source>
        <dbReference type="Proteomes" id="UP000075902"/>
    </source>
</evidence>
<dbReference type="AlphaFoldDB" id="A0A182U236"/>
<dbReference type="Proteomes" id="UP000075902">
    <property type="component" value="Unassembled WGS sequence"/>
</dbReference>
<keyword evidence="3" id="KW-1185">Reference proteome</keyword>
<organism evidence="2 3">
    <name type="scientific">Anopheles melas</name>
    <dbReference type="NCBI Taxonomy" id="34690"/>
    <lineage>
        <taxon>Eukaryota</taxon>
        <taxon>Metazoa</taxon>
        <taxon>Ecdysozoa</taxon>
        <taxon>Arthropoda</taxon>
        <taxon>Hexapoda</taxon>
        <taxon>Insecta</taxon>
        <taxon>Pterygota</taxon>
        <taxon>Neoptera</taxon>
        <taxon>Endopterygota</taxon>
        <taxon>Diptera</taxon>
        <taxon>Nematocera</taxon>
        <taxon>Culicoidea</taxon>
        <taxon>Culicidae</taxon>
        <taxon>Anophelinae</taxon>
        <taxon>Anopheles</taxon>
    </lineage>
</organism>
<proteinExistence type="predicted"/>
<reference evidence="2" key="2">
    <citation type="submission" date="2020-05" db="UniProtKB">
        <authorList>
            <consortium name="EnsemblMetazoa"/>
        </authorList>
    </citation>
    <scope>IDENTIFICATION</scope>
    <source>
        <strain evidence="2">CM1001059</strain>
    </source>
</reference>
<sequence length="110" mass="12511">MVKRYHRKVNDTAAGDDLESDEEPGTSRQLHGTKDGGVKKTKLATGTHFVRSTGDAEQIDKKPRRYIPVSTHYKRTKMITITTVSRSLEGDRDKIETETVRESASRIYHH</sequence>
<feature type="compositionally biased region" description="Acidic residues" evidence="1">
    <location>
        <begin position="14"/>
        <end position="24"/>
    </location>
</feature>
<dbReference type="VEuPathDB" id="VectorBase:AMEC012498"/>
<reference evidence="3" key="1">
    <citation type="submission" date="2014-01" db="EMBL/GenBank/DDBJ databases">
        <title>The Genome Sequence of Anopheles melas CM1001059_A (V2).</title>
        <authorList>
            <consortium name="The Broad Institute Genomics Platform"/>
            <person name="Neafsey D.E."/>
            <person name="Besansky N."/>
            <person name="Howell P."/>
            <person name="Walton C."/>
            <person name="Young S.K."/>
            <person name="Zeng Q."/>
            <person name="Gargeya S."/>
            <person name="Fitzgerald M."/>
            <person name="Haas B."/>
            <person name="Abouelleil A."/>
            <person name="Allen A.W."/>
            <person name="Alvarado L."/>
            <person name="Arachchi H.M."/>
            <person name="Berlin A.M."/>
            <person name="Chapman S.B."/>
            <person name="Gainer-Dewar J."/>
            <person name="Goldberg J."/>
            <person name="Griggs A."/>
            <person name="Gujja S."/>
            <person name="Hansen M."/>
            <person name="Howarth C."/>
            <person name="Imamovic A."/>
            <person name="Ireland A."/>
            <person name="Larimer J."/>
            <person name="McCowan C."/>
            <person name="Murphy C."/>
            <person name="Pearson M."/>
            <person name="Poon T.W."/>
            <person name="Priest M."/>
            <person name="Roberts A."/>
            <person name="Saif S."/>
            <person name="Shea T."/>
            <person name="Sisk P."/>
            <person name="Sykes S."/>
            <person name="Wortman J."/>
            <person name="Nusbaum C."/>
            <person name="Birren B."/>
        </authorList>
    </citation>
    <scope>NUCLEOTIDE SEQUENCE [LARGE SCALE GENOMIC DNA]</scope>
    <source>
        <strain evidence="3">CM1001059</strain>
    </source>
</reference>
<dbReference type="EnsemblMetazoa" id="AMEC012498-RA">
    <property type="protein sequence ID" value="AMEC012498-PA"/>
    <property type="gene ID" value="AMEC012498"/>
</dbReference>
<protein>
    <submittedName>
        <fullName evidence="2">Uncharacterized protein</fullName>
    </submittedName>
</protein>
<accession>A0A182U236</accession>
<evidence type="ECO:0000256" key="1">
    <source>
        <dbReference type="SAM" id="MobiDB-lite"/>
    </source>
</evidence>